<evidence type="ECO:0000256" key="1">
    <source>
        <dbReference type="SAM" id="MobiDB-lite"/>
    </source>
</evidence>
<dbReference type="EMBL" id="AJWJ01000043">
    <property type="protein sequence ID" value="KAF2076972.1"/>
    <property type="molecule type" value="Genomic_DNA"/>
</dbReference>
<dbReference type="InterPro" id="IPR013943">
    <property type="entry name" value="Pet127"/>
</dbReference>
<evidence type="ECO:0000313" key="2">
    <source>
        <dbReference type="EMBL" id="KAF2076972.1"/>
    </source>
</evidence>
<sequence length="673" mass="77555">MLGRKTTCSLYRQGKSVTTLCRPFIVNRFYSTRGNSNSNDKYSSLGPSSKRSHHSSDKNVHPMDKYTHHMDKKVHPMDRISNNKRNEQHQHQHNQKHQQPQLIFDHHKQQQQQKQQEYHPQKIADKVQLKPKNNFDVDLKTFKALMGQLEKVLKNEKTDSAKLKEIEKKLVGDKKSLDKEKESSSELESKKEHLSSSFISRSYLESDLHPVYYSQGHYRNIKDNVELIHDFKPVDFETGLEIVEKYNYSNIPKLSHGLEKVLTERGVHPIVNFDGTKNFPGFLTDILEFKTLEIPTNYTPPSKDKRLLTHAVNEKSRFISSTSSITAVLTQFYLALTKKKGVNLYGFSDSLLDLDDNTFIPSITKPASVHLIPLGNGIWGIDVNNGNYIQQHTTLMELGHSMERMLTMSEGEFNEKLLKVNNPDGPVTLPESYIFSKFKSLMYRSQIDCYSDVVGGTFDLKTRATHSIRMNSSDIPNHVSYQLKKISGEFSSYEREYYDLVKSGAIKYNFQAKIGAMAGIFVAYHNTKRIFGAEYIPVEELDRSVFWGTDMADKTFKIINNMLDEVLNLLVDDFDPTFTYRLTFSGGKSHRSLSIFVEKLVSNQPADPLNSIDFYEIEFQVLVNDKDIQSPLHFTPTDKLEVYYRLVKHKTKDVITPYTTVLKNAKIYQEFSK</sequence>
<keyword evidence="3" id="KW-1185">Reference proteome</keyword>
<name>A0A8J4Q1F9_9MYCE</name>
<dbReference type="PANTHER" id="PTHR31014:SF0">
    <property type="entry name" value="MITOCHONDRIAL TRANSLATION SYSTEM COMPONENT PET127-RELATED"/>
    <property type="match status" value="1"/>
</dbReference>
<dbReference type="Proteomes" id="UP000695562">
    <property type="component" value="Unassembled WGS sequence"/>
</dbReference>
<feature type="region of interest" description="Disordered" evidence="1">
    <location>
        <begin position="84"/>
        <end position="119"/>
    </location>
</feature>
<feature type="region of interest" description="Disordered" evidence="1">
    <location>
        <begin position="30"/>
        <end position="64"/>
    </location>
</feature>
<comment type="caution">
    <text evidence="2">The sequence shown here is derived from an EMBL/GenBank/DDBJ whole genome shotgun (WGS) entry which is preliminary data.</text>
</comment>
<dbReference type="AlphaFoldDB" id="A0A8J4Q1F9"/>
<protein>
    <submittedName>
        <fullName evidence="2">Uncharacterized protein</fullName>
    </submittedName>
</protein>
<accession>A0A8J4Q1F9</accession>
<organism evidence="2 3">
    <name type="scientific">Polysphondylium violaceum</name>
    <dbReference type="NCBI Taxonomy" id="133409"/>
    <lineage>
        <taxon>Eukaryota</taxon>
        <taxon>Amoebozoa</taxon>
        <taxon>Evosea</taxon>
        <taxon>Eumycetozoa</taxon>
        <taxon>Dictyostelia</taxon>
        <taxon>Dictyosteliales</taxon>
        <taxon>Dictyosteliaceae</taxon>
        <taxon>Polysphondylium</taxon>
    </lineage>
</organism>
<dbReference type="PANTHER" id="PTHR31014">
    <property type="entry name" value="MITOCHONDRIAL TRANSLATION SYSTEM COMPONENT PET127-RELATED"/>
    <property type="match status" value="1"/>
</dbReference>
<dbReference type="OrthoDB" id="10249045at2759"/>
<proteinExistence type="predicted"/>
<dbReference type="GO" id="GO:0000964">
    <property type="term" value="P:mitochondrial RNA 5'-end processing"/>
    <property type="evidence" value="ECO:0007669"/>
    <property type="project" value="TreeGrafter"/>
</dbReference>
<dbReference type="Pfam" id="PF08634">
    <property type="entry name" value="Pet127"/>
    <property type="match status" value="1"/>
</dbReference>
<feature type="compositionally biased region" description="Polar residues" evidence="1">
    <location>
        <begin position="30"/>
        <end position="49"/>
    </location>
</feature>
<evidence type="ECO:0000313" key="3">
    <source>
        <dbReference type="Proteomes" id="UP000695562"/>
    </source>
</evidence>
<reference evidence="2" key="1">
    <citation type="submission" date="2020-01" db="EMBL/GenBank/DDBJ databases">
        <title>Development of genomics and gene disruption for Polysphondylium violaceum indicates a role for the polyketide synthase stlB in stalk morphogenesis.</title>
        <authorList>
            <person name="Narita B."/>
            <person name="Kawabe Y."/>
            <person name="Kin K."/>
            <person name="Saito T."/>
            <person name="Gibbs R."/>
            <person name="Kuspa A."/>
            <person name="Muzny D."/>
            <person name="Queller D."/>
            <person name="Richards S."/>
            <person name="Strassman J."/>
            <person name="Sucgang R."/>
            <person name="Worley K."/>
            <person name="Schaap P."/>
        </authorList>
    </citation>
    <scope>NUCLEOTIDE SEQUENCE</scope>
    <source>
        <strain evidence="2">QSvi11</strain>
    </source>
</reference>
<gene>
    <name evidence="2" type="ORF">CYY_001748</name>
</gene>
<feature type="compositionally biased region" description="Basic and acidic residues" evidence="1">
    <location>
        <begin position="54"/>
        <end position="64"/>
    </location>
</feature>
<dbReference type="GO" id="GO:0005740">
    <property type="term" value="C:mitochondrial envelope"/>
    <property type="evidence" value="ECO:0007669"/>
    <property type="project" value="TreeGrafter"/>
</dbReference>